<gene>
    <name evidence="7" type="ORF">JQS43_05640</name>
</gene>
<dbReference type="CDD" id="cd13580">
    <property type="entry name" value="PBP2_AlgQ_like_1"/>
    <property type="match status" value="1"/>
</dbReference>
<accession>A0A895YNW7</accession>
<feature type="signal peptide" evidence="6">
    <location>
        <begin position="1"/>
        <end position="26"/>
    </location>
</feature>
<sequence>MTPLTRRLTAGAACAAVAAVGLTACGDDEPADLDTISMMVPLLGSQAPAADSELQQAVEEMIGKELDLTWVPNSDYNDRMTVTLASDDLPHVMVVQGKVPAFVQSAQAGAFWDLTDKLADYPNLTAEDDQILLNSSINGDNYGVFRLRDPMRTAVIIRQDWLDNLGLELPETTDDLYDIARAFTEDDPNDSGDDDTYGVVIPQWPGGYATASPYDVIETWFGAPNGWGEQGGQLVPGFDTPEFLAANQFVKQMIDEGLINSDFATMDSGTWDQPFFNGQGGIIIDVSSRAGVIMNLFKDQDPDNYGDYVAMTGNLAGPDGVLRSYPTIGYNGFLAISRQSVQTEEELDEVLSVLDAMSSQEAQILLNNGIEGRNFEVQDGFAVPIEGGDSDVEVLRNDVTSFAQLGTQSNGWLAYDVLPEGGPERELWDHRQEVHESDLATAVHNPAQPLVSETYVTRGAQLDLIIADARIQYLAGQIDEDGLAAEIERWYAEGGQQVVDEMNELYAQLD</sequence>
<dbReference type="SUPFAM" id="SSF53850">
    <property type="entry name" value="Periplasmic binding protein-like II"/>
    <property type="match status" value="1"/>
</dbReference>
<evidence type="ECO:0000256" key="4">
    <source>
        <dbReference type="ARBA" id="ARBA00023139"/>
    </source>
</evidence>
<keyword evidence="2 6" id="KW-0732">Signal</keyword>
<keyword evidence="4" id="KW-0564">Palmitate</keyword>
<dbReference type="RefSeq" id="WP_239678008.1">
    <property type="nucleotide sequence ID" value="NZ_CP070499.1"/>
</dbReference>
<keyword evidence="5" id="KW-0449">Lipoprotein</keyword>
<evidence type="ECO:0000256" key="3">
    <source>
        <dbReference type="ARBA" id="ARBA00023136"/>
    </source>
</evidence>
<evidence type="ECO:0000256" key="2">
    <source>
        <dbReference type="ARBA" id="ARBA00022729"/>
    </source>
</evidence>
<feature type="chain" id="PRO_5034169417" evidence="6">
    <location>
        <begin position="27"/>
        <end position="510"/>
    </location>
</feature>
<dbReference type="Proteomes" id="UP000662857">
    <property type="component" value="Chromosome"/>
</dbReference>
<keyword evidence="8" id="KW-1185">Reference proteome</keyword>
<dbReference type="EMBL" id="CP070499">
    <property type="protein sequence ID" value="QSB15820.1"/>
    <property type="molecule type" value="Genomic_DNA"/>
</dbReference>
<organism evidence="7 8">
    <name type="scientific">Natronosporangium hydrolyticum</name>
    <dbReference type="NCBI Taxonomy" id="2811111"/>
    <lineage>
        <taxon>Bacteria</taxon>
        <taxon>Bacillati</taxon>
        <taxon>Actinomycetota</taxon>
        <taxon>Actinomycetes</taxon>
        <taxon>Micromonosporales</taxon>
        <taxon>Micromonosporaceae</taxon>
        <taxon>Natronosporangium</taxon>
    </lineage>
</organism>
<evidence type="ECO:0000313" key="8">
    <source>
        <dbReference type="Proteomes" id="UP000662857"/>
    </source>
</evidence>
<reference evidence="7" key="1">
    <citation type="submission" date="2021-02" db="EMBL/GenBank/DDBJ databases">
        <title>Natrosporangium hydrolyticum gen. nov., sp. nov, a haloalkaliphilic actinobacterium from a soda solonchak soil.</title>
        <authorList>
            <person name="Sorokin D.Y."/>
            <person name="Khijniak T.V."/>
            <person name="Zakharycheva A.P."/>
            <person name="Boueva O.V."/>
            <person name="Ariskina E.V."/>
            <person name="Hahnke R.L."/>
            <person name="Bunk B."/>
            <person name="Sproer C."/>
            <person name="Schumann P."/>
            <person name="Evtushenko L.I."/>
            <person name="Kublanov I.V."/>
        </authorList>
    </citation>
    <scope>NUCLEOTIDE SEQUENCE</scope>
    <source>
        <strain evidence="7">DSM 106523</strain>
    </source>
</reference>
<dbReference type="InterPro" id="IPR050490">
    <property type="entry name" value="Bact_solute-bd_prot1"/>
</dbReference>
<evidence type="ECO:0000256" key="5">
    <source>
        <dbReference type="ARBA" id="ARBA00023288"/>
    </source>
</evidence>
<name>A0A895YNW7_9ACTN</name>
<dbReference type="Pfam" id="PF13416">
    <property type="entry name" value="SBP_bac_8"/>
    <property type="match status" value="1"/>
</dbReference>
<evidence type="ECO:0000256" key="6">
    <source>
        <dbReference type="SAM" id="SignalP"/>
    </source>
</evidence>
<dbReference type="PANTHER" id="PTHR43649:SF33">
    <property type="entry name" value="POLYGALACTURONAN_RHAMNOGALACTURONAN-BINDING PROTEIN YTCQ"/>
    <property type="match status" value="1"/>
</dbReference>
<dbReference type="PROSITE" id="PS51257">
    <property type="entry name" value="PROKAR_LIPOPROTEIN"/>
    <property type="match status" value="1"/>
</dbReference>
<dbReference type="Gene3D" id="3.40.190.10">
    <property type="entry name" value="Periplasmic binding protein-like II"/>
    <property type="match status" value="2"/>
</dbReference>
<evidence type="ECO:0000313" key="7">
    <source>
        <dbReference type="EMBL" id="QSB15820.1"/>
    </source>
</evidence>
<evidence type="ECO:0000256" key="1">
    <source>
        <dbReference type="ARBA" id="ARBA00022475"/>
    </source>
</evidence>
<dbReference type="AlphaFoldDB" id="A0A895YNW7"/>
<keyword evidence="3" id="KW-0472">Membrane</keyword>
<keyword evidence="1" id="KW-1003">Cell membrane</keyword>
<dbReference type="KEGG" id="nhy:JQS43_05640"/>
<protein>
    <submittedName>
        <fullName evidence="7">Extracellular solute-binding protein</fullName>
    </submittedName>
</protein>
<dbReference type="PANTHER" id="PTHR43649">
    <property type="entry name" value="ARABINOSE-BINDING PROTEIN-RELATED"/>
    <property type="match status" value="1"/>
</dbReference>
<proteinExistence type="predicted"/>
<dbReference type="InterPro" id="IPR006059">
    <property type="entry name" value="SBP"/>
</dbReference>